<dbReference type="EMBL" id="WKKF01000001">
    <property type="protein sequence ID" value="MRX52413.1"/>
    <property type="molecule type" value="Genomic_DNA"/>
</dbReference>
<dbReference type="GO" id="GO:0030288">
    <property type="term" value="C:outer membrane-bounded periplasmic space"/>
    <property type="evidence" value="ECO:0007669"/>
    <property type="project" value="InterPro"/>
</dbReference>
<evidence type="ECO:0000256" key="1">
    <source>
        <dbReference type="ARBA" id="ARBA00009023"/>
    </source>
</evidence>
<evidence type="ECO:0000256" key="2">
    <source>
        <dbReference type="ARBA" id="ARBA00022448"/>
    </source>
</evidence>
<sequence length="342" mass="39460">MKWFISASLLTVLILVAVFSHDPMHEIEDDDEQTGLNDQIVIKFSHVVAENTPKGLAAEKFAEIIANRTDGKIKVEVFPNEIMYSDEKELQALKKGDVQMIAPSYSKMTEVIPEWQVLDLPFIFQDEQHVKNVYTGEVGERMLGKLERENIKGLALWGNGFKQMTSSSGALIAPEDFSGQRFRIMPSDTIAKQFELLRAIPKAASFNDVYIALEGNEFDGQENTISNIYSKGFYRLQKDMTVSNHGYLGYSVLMNEEFWNSLEPELQTQIQKAMNETTEWMLEESKNMNDSQLRRMKQNSKMKIHELSEAEKDKWQEVFMPLYEAYSSEYGDNWIDDIRNER</sequence>
<dbReference type="InterPro" id="IPR004682">
    <property type="entry name" value="TRAP_DctP"/>
</dbReference>
<dbReference type="Gene3D" id="3.40.190.170">
    <property type="entry name" value="Bacterial extracellular solute-binding protein, family 7"/>
    <property type="match status" value="1"/>
</dbReference>
<comment type="similarity">
    <text evidence="1">Belongs to the bacterial solute-binding protein 7 family.</text>
</comment>
<dbReference type="InterPro" id="IPR018389">
    <property type="entry name" value="DctP_fam"/>
</dbReference>
<proteinExistence type="inferred from homology"/>
<keyword evidence="2" id="KW-0813">Transport</keyword>
<dbReference type="NCBIfam" id="NF037995">
    <property type="entry name" value="TRAP_S1"/>
    <property type="match status" value="1"/>
</dbReference>
<evidence type="ECO:0000313" key="5">
    <source>
        <dbReference type="EMBL" id="MRX52413.1"/>
    </source>
</evidence>
<dbReference type="PANTHER" id="PTHR33376">
    <property type="match status" value="1"/>
</dbReference>
<dbReference type="RefSeq" id="WP_070877193.1">
    <property type="nucleotide sequence ID" value="NZ_CAJGAA010000001.1"/>
</dbReference>
<evidence type="ECO:0000256" key="3">
    <source>
        <dbReference type="ARBA" id="ARBA00022729"/>
    </source>
</evidence>
<keyword evidence="3 4" id="KW-0732">Signal</keyword>
<gene>
    <name evidence="5" type="ORF">GJU41_00390</name>
</gene>
<dbReference type="PIRSF" id="PIRSF006470">
    <property type="entry name" value="DctB"/>
    <property type="match status" value="1"/>
</dbReference>
<name>A0A6I2M9A6_9BACI</name>
<feature type="chain" id="PRO_5038778886" evidence="4">
    <location>
        <begin position="21"/>
        <end position="342"/>
    </location>
</feature>
<dbReference type="InterPro" id="IPR038404">
    <property type="entry name" value="TRAP_DctP_sf"/>
</dbReference>
<dbReference type="PANTHER" id="PTHR33376:SF7">
    <property type="entry name" value="C4-DICARBOXYLATE-BINDING PROTEIN DCTB"/>
    <property type="match status" value="1"/>
</dbReference>
<accession>A0A6I2M9A6</accession>
<dbReference type="Proteomes" id="UP000441585">
    <property type="component" value="Unassembled WGS sequence"/>
</dbReference>
<reference evidence="5 6" key="1">
    <citation type="submission" date="2019-11" db="EMBL/GenBank/DDBJ databases">
        <title>Bacillus idriensis genome.</title>
        <authorList>
            <person name="Konopka E.N."/>
            <person name="Newman J.D."/>
        </authorList>
    </citation>
    <scope>NUCLEOTIDE SEQUENCE [LARGE SCALE GENOMIC DNA]</scope>
    <source>
        <strain evidence="5 6">DSM 19097</strain>
    </source>
</reference>
<evidence type="ECO:0000313" key="6">
    <source>
        <dbReference type="Proteomes" id="UP000441585"/>
    </source>
</evidence>
<protein>
    <submittedName>
        <fullName evidence="5">DctP family TRAP transporter solute-binding subunit</fullName>
    </submittedName>
</protein>
<keyword evidence="6" id="KW-1185">Reference proteome</keyword>
<feature type="signal peptide" evidence="4">
    <location>
        <begin position="1"/>
        <end position="20"/>
    </location>
</feature>
<dbReference type="NCBIfam" id="TIGR00787">
    <property type="entry name" value="dctP"/>
    <property type="match status" value="1"/>
</dbReference>
<dbReference type="GO" id="GO:0055085">
    <property type="term" value="P:transmembrane transport"/>
    <property type="evidence" value="ECO:0007669"/>
    <property type="project" value="InterPro"/>
</dbReference>
<comment type="caution">
    <text evidence="5">The sequence shown here is derived from an EMBL/GenBank/DDBJ whole genome shotgun (WGS) entry which is preliminary data.</text>
</comment>
<organism evidence="5 6">
    <name type="scientific">Metabacillus idriensis</name>
    <dbReference type="NCBI Taxonomy" id="324768"/>
    <lineage>
        <taxon>Bacteria</taxon>
        <taxon>Bacillati</taxon>
        <taxon>Bacillota</taxon>
        <taxon>Bacilli</taxon>
        <taxon>Bacillales</taxon>
        <taxon>Bacillaceae</taxon>
        <taxon>Metabacillus</taxon>
    </lineage>
</organism>
<dbReference type="AlphaFoldDB" id="A0A6I2M9A6"/>
<evidence type="ECO:0000256" key="4">
    <source>
        <dbReference type="SAM" id="SignalP"/>
    </source>
</evidence>
<dbReference type="Pfam" id="PF03480">
    <property type="entry name" value="DctP"/>
    <property type="match status" value="1"/>
</dbReference>